<dbReference type="InterPro" id="IPR014757">
    <property type="entry name" value="Tscrpt_reg_IclR_C"/>
</dbReference>
<name>A0ABW3N0J3_9MICO</name>
<evidence type="ECO:0000259" key="6">
    <source>
        <dbReference type="PROSITE" id="PS51078"/>
    </source>
</evidence>
<dbReference type="Pfam" id="PF09339">
    <property type="entry name" value="HTH_IclR"/>
    <property type="match status" value="1"/>
</dbReference>
<feature type="domain" description="IclR-ED" evidence="6">
    <location>
        <begin position="93"/>
        <end position="241"/>
    </location>
</feature>
<dbReference type="InterPro" id="IPR036390">
    <property type="entry name" value="WH_DNA-bd_sf"/>
</dbReference>
<reference evidence="8" key="1">
    <citation type="journal article" date="2019" name="Int. J. Syst. Evol. Microbiol.">
        <title>The Global Catalogue of Microorganisms (GCM) 10K type strain sequencing project: providing services to taxonomists for standard genome sequencing and annotation.</title>
        <authorList>
            <consortium name="The Broad Institute Genomics Platform"/>
            <consortium name="The Broad Institute Genome Sequencing Center for Infectious Disease"/>
            <person name="Wu L."/>
            <person name="Ma J."/>
        </authorList>
    </citation>
    <scope>NUCLEOTIDE SEQUENCE [LARGE SCALE GENOMIC DNA]</scope>
    <source>
        <strain evidence="8">CCUG 57508</strain>
    </source>
</reference>
<dbReference type="Gene3D" id="1.10.10.10">
    <property type="entry name" value="Winged helix-like DNA-binding domain superfamily/Winged helix DNA-binding domain"/>
    <property type="match status" value="1"/>
</dbReference>
<keyword evidence="3" id="KW-0804">Transcription</keyword>
<dbReference type="InterPro" id="IPR036388">
    <property type="entry name" value="WH-like_DNA-bd_sf"/>
</dbReference>
<evidence type="ECO:0000259" key="5">
    <source>
        <dbReference type="PROSITE" id="PS51077"/>
    </source>
</evidence>
<dbReference type="SUPFAM" id="SSF55781">
    <property type="entry name" value="GAF domain-like"/>
    <property type="match status" value="1"/>
</dbReference>
<proteinExistence type="predicted"/>
<dbReference type="InterPro" id="IPR029016">
    <property type="entry name" value="GAF-like_dom_sf"/>
</dbReference>
<dbReference type="PROSITE" id="PS51077">
    <property type="entry name" value="HTH_ICLR"/>
    <property type="match status" value="1"/>
</dbReference>
<evidence type="ECO:0000313" key="7">
    <source>
        <dbReference type="EMBL" id="MFD1056403.1"/>
    </source>
</evidence>
<evidence type="ECO:0000256" key="3">
    <source>
        <dbReference type="ARBA" id="ARBA00023163"/>
    </source>
</evidence>
<dbReference type="InterPro" id="IPR050707">
    <property type="entry name" value="HTH_MetabolicPath_Reg"/>
</dbReference>
<sequence length="251" mass="26245">MTRPARSTAIRAAGHASPSVDRASSAPGAAATRSVERALALLAHVCESAPTTLSECAKAVGLSPTTALRLLRTLEGLDFVSRDEGGDFHPGSLAFRFGAVALGRNQMVKVAEPALERLSVRCGESAYLGIAGRADEAVYIAMAEGTFSIRHAGWVGRTVPVDRTAIGAALQGRTPECGYVVVRSKVEEDVTAIAAPIAWMGGIAGALNVVGPSYRLDPERSRDVGEAVAAEARTIARTLFPTHHTSEVTSR</sequence>
<evidence type="ECO:0000256" key="4">
    <source>
        <dbReference type="SAM" id="MobiDB-lite"/>
    </source>
</evidence>
<evidence type="ECO:0000256" key="1">
    <source>
        <dbReference type="ARBA" id="ARBA00023015"/>
    </source>
</evidence>
<evidence type="ECO:0000313" key="8">
    <source>
        <dbReference type="Proteomes" id="UP001597046"/>
    </source>
</evidence>
<dbReference type="PANTHER" id="PTHR30136:SF24">
    <property type="entry name" value="HTH-TYPE TRANSCRIPTIONAL REPRESSOR ALLR"/>
    <property type="match status" value="1"/>
</dbReference>
<keyword evidence="2" id="KW-0238">DNA-binding</keyword>
<feature type="domain" description="HTH iclR-type" evidence="5">
    <location>
        <begin position="32"/>
        <end position="92"/>
    </location>
</feature>
<feature type="region of interest" description="Disordered" evidence="4">
    <location>
        <begin position="1"/>
        <end position="28"/>
    </location>
</feature>
<dbReference type="RefSeq" id="WP_386054511.1">
    <property type="nucleotide sequence ID" value="NZ_JBHTKH010000018.1"/>
</dbReference>
<keyword evidence="1" id="KW-0805">Transcription regulation</keyword>
<dbReference type="PROSITE" id="PS51078">
    <property type="entry name" value="ICLR_ED"/>
    <property type="match status" value="1"/>
</dbReference>
<comment type="caution">
    <text evidence="7">The sequence shown here is derived from an EMBL/GenBank/DDBJ whole genome shotgun (WGS) entry which is preliminary data.</text>
</comment>
<gene>
    <name evidence="7" type="ORF">ACFQ2V_18990</name>
</gene>
<dbReference type="SUPFAM" id="SSF46785">
    <property type="entry name" value="Winged helix' DNA-binding domain"/>
    <property type="match status" value="1"/>
</dbReference>
<accession>A0ABW3N0J3</accession>
<dbReference type="Proteomes" id="UP001597046">
    <property type="component" value="Unassembled WGS sequence"/>
</dbReference>
<keyword evidence="8" id="KW-1185">Reference proteome</keyword>
<protein>
    <submittedName>
        <fullName evidence="7">IclR family transcriptional regulator</fullName>
    </submittedName>
</protein>
<dbReference type="Gene3D" id="3.30.450.40">
    <property type="match status" value="2"/>
</dbReference>
<dbReference type="EMBL" id="JBHTKH010000018">
    <property type="protein sequence ID" value="MFD1056403.1"/>
    <property type="molecule type" value="Genomic_DNA"/>
</dbReference>
<dbReference type="InterPro" id="IPR005471">
    <property type="entry name" value="Tscrpt_reg_IclR_N"/>
</dbReference>
<dbReference type="PANTHER" id="PTHR30136">
    <property type="entry name" value="HELIX-TURN-HELIX TRANSCRIPTIONAL REGULATOR, ICLR FAMILY"/>
    <property type="match status" value="1"/>
</dbReference>
<evidence type="ECO:0000256" key="2">
    <source>
        <dbReference type="ARBA" id="ARBA00023125"/>
    </source>
</evidence>
<dbReference type="SMART" id="SM00346">
    <property type="entry name" value="HTH_ICLR"/>
    <property type="match status" value="1"/>
</dbReference>
<organism evidence="7 8">
    <name type="scientific">Terrabacter terrigena</name>
    <dbReference type="NCBI Taxonomy" id="574718"/>
    <lineage>
        <taxon>Bacteria</taxon>
        <taxon>Bacillati</taxon>
        <taxon>Actinomycetota</taxon>
        <taxon>Actinomycetes</taxon>
        <taxon>Micrococcales</taxon>
        <taxon>Intrasporangiaceae</taxon>
        <taxon>Terrabacter</taxon>
    </lineage>
</organism>
<dbReference type="Pfam" id="PF01614">
    <property type="entry name" value="IclR_C"/>
    <property type="match status" value="1"/>
</dbReference>